<proteinExistence type="predicted"/>
<sequence length="221" mass="26121">MGVFIPLPIRVPSFIKWMHPSWYIWDKPSQKKVIYLTFDDGPIPEVTEWVLALLKQRDIKATFFCIGDNVHKHPDIFKQIFDDGHTIGNHTQHHLKGWKHTKEKYLYDAELAETTMTHALQLEERHLPNFLLFRPPYGKIKRKQAKGLRKKNYQICMYRTVAYDWDASVTPEQCYMNIVKNTRGGDLVVFHDSVKASKNMKYALPKVIDFFLEKGYRFESM</sequence>
<accession>A0A238VS27</accession>
<keyword evidence="1" id="KW-0479">Metal-binding</keyword>
<evidence type="ECO:0000259" key="3">
    <source>
        <dbReference type="PROSITE" id="PS51677"/>
    </source>
</evidence>
<name>A0A238VS27_9FLAO</name>
<dbReference type="AlphaFoldDB" id="A0A238VS27"/>
<dbReference type="PROSITE" id="PS51677">
    <property type="entry name" value="NODB"/>
    <property type="match status" value="1"/>
</dbReference>
<dbReference type="InterPro" id="IPR011330">
    <property type="entry name" value="Glyco_hydro/deAcase_b/a-brl"/>
</dbReference>
<dbReference type="InterPro" id="IPR050248">
    <property type="entry name" value="Polysacc_deacetylase_ArnD"/>
</dbReference>
<dbReference type="GO" id="GO:0005975">
    <property type="term" value="P:carbohydrate metabolic process"/>
    <property type="evidence" value="ECO:0007669"/>
    <property type="project" value="InterPro"/>
</dbReference>
<dbReference type="EMBL" id="FZNY01000001">
    <property type="protein sequence ID" value="SNR36981.1"/>
    <property type="molecule type" value="Genomic_DNA"/>
</dbReference>
<dbReference type="SUPFAM" id="SSF88713">
    <property type="entry name" value="Glycoside hydrolase/deacetylase"/>
    <property type="match status" value="1"/>
</dbReference>
<dbReference type="PANTHER" id="PTHR10587:SF133">
    <property type="entry name" value="CHITIN DEACETYLASE 1-RELATED"/>
    <property type="match status" value="1"/>
</dbReference>
<dbReference type="Pfam" id="PF01522">
    <property type="entry name" value="Polysacc_deac_1"/>
    <property type="match status" value="1"/>
</dbReference>
<dbReference type="GO" id="GO:0046872">
    <property type="term" value="F:metal ion binding"/>
    <property type="evidence" value="ECO:0007669"/>
    <property type="project" value="UniProtKB-KW"/>
</dbReference>
<evidence type="ECO:0000313" key="4">
    <source>
        <dbReference type="EMBL" id="SNR36981.1"/>
    </source>
</evidence>
<protein>
    <submittedName>
        <fullName evidence="4">Peptidoglycan/xylan/chitin deacetylase, PgdA/CDA1 family</fullName>
    </submittedName>
</protein>
<dbReference type="InterPro" id="IPR002509">
    <property type="entry name" value="NODB_dom"/>
</dbReference>
<keyword evidence="2" id="KW-0378">Hydrolase</keyword>
<dbReference type="GO" id="GO:0016020">
    <property type="term" value="C:membrane"/>
    <property type="evidence" value="ECO:0007669"/>
    <property type="project" value="TreeGrafter"/>
</dbReference>
<dbReference type="OrthoDB" id="9812065at2"/>
<gene>
    <name evidence="4" type="ORF">SAMN06265376_101267</name>
</gene>
<evidence type="ECO:0000313" key="5">
    <source>
        <dbReference type="Proteomes" id="UP000198379"/>
    </source>
</evidence>
<feature type="domain" description="NodB homology" evidence="3">
    <location>
        <begin position="32"/>
        <end position="219"/>
    </location>
</feature>
<dbReference type="PANTHER" id="PTHR10587">
    <property type="entry name" value="GLYCOSYL TRANSFERASE-RELATED"/>
    <property type="match status" value="1"/>
</dbReference>
<reference evidence="4 5" key="1">
    <citation type="submission" date="2017-06" db="EMBL/GenBank/DDBJ databases">
        <authorList>
            <person name="Kim H.J."/>
            <person name="Triplett B.A."/>
        </authorList>
    </citation>
    <scope>NUCLEOTIDE SEQUENCE [LARGE SCALE GENOMIC DNA]</scope>
    <source>
        <strain evidence="4 5">DSM 25597</strain>
    </source>
</reference>
<keyword evidence="5" id="KW-1185">Reference proteome</keyword>
<organism evidence="4 5">
    <name type="scientific">Dokdonia pacifica</name>
    <dbReference type="NCBI Taxonomy" id="1627892"/>
    <lineage>
        <taxon>Bacteria</taxon>
        <taxon>Pseudomonadati</taxon>
        <taxon>Bacteroidota</taxon>
        <taxon>Flavobacteriia</taxon>
        <taxon>Flavobacteriales</taxon>
        <taxon>Flavobacteriaceae</taxon>
        <taxon>Dokdonia</taxon>
    </lineage>
</organism>
<dbReference type="GO" id="GO:0016810">
    <property type="term" value="F:hydrolase activity, acting on carbon-nitrogen (but not peptide) bonds"/>
    <property type="evidence" value="ECO:0007669"/>
    <property type="project" value="InterPro"/>
</dbReference>
<dbReference type="RefSeq" id="WP_089369632.1">
    <property type="nucleotide sequence ID" value="NZ_BMEP01000002.1"/>
</dbReference>
<evidence type="ECO:0000256" key="2">
    <source>
        <dbReference type="ARBA" id="ARBA00022801"/>
    </source>
</evidence>
<evidence type="ECO:0000256" key="1">
    <source>
        <dbReference type="ARBA" id="ARBA00022723"/>
    </source>
</evidence>
<dbReference type="Gene3D" id="3.20.20.370">
    <property type="entry name" value="Glycoside hydrolase/deacetylase"/>
    <property type="match status" value="1"/>
</dbReference>
<dbReference type="Proteomes" id="UP000198379">
    <property type="component" value="Unassembled WGS sequence"/>
</dbReference>
<dbReference type="CDD" id="cd10917">
    <property type="entry name" value="CE4_NodB_like_6s_7s"/>
    <property type="match status" value="1"/>
</dbReference>